<dbReference type="RefSeq" id="WP_096829861.1">
    <property type="nucleotide sequence ID" value="NZ_NXIB02000155.1"/>
</dbReference>
<comment type="caution">
    <text evidence="4">The sequence shown here is derived from an EMBL/GenBank/DDBJ whole genome shotgun (WGS) entry which is preliminary data.</text>
</comment>
<evidence type="ECO:0000313" key="4">
    <source>
        <dbReference type="EMBL" id="PHX53782.1"/>
    </source>
</evidence>
<protein>
    <submittedName>
        <fullName evidence="4">VOC family protein</fullName>
    </submittedName>
</protein>
<accession>A0A2G4EW49</accession>
<name>A0A2G4EW49_9CYAN</name>
<evidence type="ECO:0000256" key="1">
    <source>
        <dbReference type="ARBA" id="ARBA00022723"/>
    </source>
</evidence>
<dbReference type="InterPro" id="IPR004360">
    <property type="entry name" value="Glyas_Fos-R_dOase_dom"/>
</dbReference>
<reference evidence="4" key="1">
    <citation type="submission" date="2017-10" db="EMBL/GenBank/DDBJ databases">
        <title>Draft genome sequence of the planktic cyanobacteria Tychonema bourrellyi isolated from alpine lentic freshwater.</title>
        <authorList>
            <person name="Tett A."/>
            <person name="Armanini F."/>
            <person name="Asnicar F."/>
            <person name="Boscaini A."/>
            <person name="Pasolli E."/>
            <person name="Zolfo M."/>
            <person name="Donati C."/>
            <person name="Salmaso N."/>
            <person name="Segata N."/>
        </authorList>
    </citation>
    <scope>NUCLEOTIDE SEQUENCE</scope>
    <source>
        <strain evidence="4">FEM_GT703</strain>
    </source>
</reference>
<dbReference type="SUPFAM" id="SSF54593">
    <property type="entry name" value="Glyoxalase/Bleomycin resistance protein/Dihydroxybiphenyl dioxygenase"/>
    <property type="match status" value="1"/>
</dbReference>
<keyword evidence="5" id="KW-1185">Reference proteome</keyword>
<dbReference type="AlphaFoldDB" id="A0A2G4EW49"/>
<dbReference type="PROSITE" id="PS00934">
    <property type="entry name" value="GLYOXALASE_I_1"/>
    <property type="match status" value="1"/>
</dbReference>
<feature type="region of interest" description="Disordered" evidence="2">
    <location>
        <begin position="114"/>
        <end position="134"/>
    </location>
</feature>
<dbReference type="InterPro" id="IPR018146">
    <property type="entry name" value="Glyoxalase_1_CS"/>
</dbReference>
<dbReference type="PANTHER" id="PTHR21366">
    <property type="entry name" value="GLYOXALASE FAMILY PROTEIN"/>
    <property type="match status" value="1"/>
</dbReference>
<evidence type="ECO:0000256" key="2">
    <source>
        <dbReference type="SAM" id="MobiDB-lite"/>
    </source>
</evidence>
<dbReference type="InterPro" id="IPR050383">
    <property type="entry name" value="GlyoxalaseI/FosfomycinResist"/>
</dbReference>
<dbReference type="InterPro" id="IPR029068">
    <property type="entry name" value="Glyas_Bleomycin-R_OHBP_Dase"/>
</dbReference>
<proteinExistence type="predicted"/>
<dbReference type="OrthoDB" id="9804944at2"/>
<feature type="domain" description="VOC" evidence="3">
    <location>
        <begin position="5"/>
        <end position="113"/>
    </location>
</feature>
<dbReference type="Proteomes" id="UP000226442">
    <property type="component" value="Unassembled WGS sequence"/>
</dbReference>
<keyword evidence="1" id="KW-0479">Metal-binding</keyword>
<dbReference type="Gene3D" id="3.10.180.10">
    <property type="entry name" value="2,3-Dihydroxybiphenyl 1,2-Dioxygenase, domain 1"/>
    <property type="match status" value="1"/>
</dbReference>
<dbReference type="PROSITE" id="PS51819">
    <property type="entry name" value="VOC"/>
    <property type="match status" value="1"/>
</dbReference>
<dbReference type="InterPro" id="IPR037523">
    <property type="entry name" value="VOC_core"/>
</dbReference>
<dbReference type="CDD" id="cd06587">
    <property type="entry name" value="VOC"/>
    <property type="match status" value="1"/>
</dbReference>
<gene>
    <name evidence="4" type="ORF">CP500_019605</name>
</gene>
<organism evidence="4 5">
    <name type="scientific">Tychonema bourrellyi FEM_GT703</name>
    <dbReference type="NCBI Taxonomy" id="2040638"/>
    <lineage>
        <taxon>Bacteria</taxon>
        <taxon>Bacillati</taxon>
        <taxon>Cyanobacteriota</taxon>
        <taxon>Cyanophyceae</taxon>
        <taxon>Oscillatoriophycideae</taxon>
        <taxon>Oscillatoriales</taxon>
        <taxon>Microcoleaceae</taxon>
        <taxon>Tychonema</taxon>
    </lineage>
</organism>
<dbReference type="EMBL" id="NXIB02000155">
    <property type="protein sequence ID" value="PHX53782.1"/>
    <property type="molecule type" value="Genomic_DNA"/>
</dbReference>
<dbReference type="GO" id="GO:0046872">
    <property type="term" value="F:metal ion binding"/>
    <property type="evidence" value="ECO:0007669"/>
    <property type="project" value="UniProtKB-KW"/>
</dbReference>
<sequence length="134" mass="14937">MKLKRLGHVAVCVQDIEKSAEFYRNLGMELVWKDPDWAYLKAGEDGLALLSPSYAQAGPHFGFVFDSRTEMESAYEQLKAEGVSVTHIHEHRDGTASFYGRDPDGNGFEYLYEPAPSPIPGTSLPVAEESEVQR</sequence>
<dbReference type="Pfam" id="PF00903">
    <property type="entry name" value="Glyoxalase"/>
    <property type="match status" value="1"/>
</dbReference>
<evidence type="ECO:0000313" key="5">
    <source>
        <dbReference type="Proteomes" id="UP000226442"/>
    </source>
</evidence>
<dbReference type="GO" id="GO:0004462">
    <property type="term" value="F:lactoylglutathione lyase activity"/>
    <property type="evidence" value="ECO:0007669"/>
    <property type="project" value="InterPro"/>
</dbReference>
<evidence type="ECO:0000259" key="3">
    <source>
        <dbReference type="PROSITE" id="PS51819"/>
    </source>
</evidence>